<comment type="caution">
    <text evidence="3">The sequence shown here is derived from an EMBL/GenBank/DDBJ whole genome shotgun (WGS) entry which is preliminary data.</text>
</comment>
<keyword evidence="2" id="KW-0408">Iron</keyword>
<keyword evidence="2" id="KW-0560">Oxidoreductase</keyword>
<dbReference type="PRINTS" id="PR00385">
    <property type="entry name" value="P450"/>
</dbReference>
<dbReference type="SUPFAM" id="SSF48264">
    <property type="entry name" value="Cytochrome P450"/>
    <property type="match status" value="1"/>
</dbReference>
<sequence>MSKAGQFLAFTAGLYRERLAFAYSGYVRRDPTALLGLRPGRDDPYAIYERMRHQGDLVPTWLGNWSTTSHRICDAVLRDRRFGVRPEGEPMPPSEGVNLSFLEMNPPDHTRLRRLAQPAFSPRQVAGYGPRIERTVAGLLDRAPAEFDLVSAYAAPLPIAVITDLLGVPDARTDQFARYGTVIGGAIDGIRSLPHALRLQAARGELDALFRDLFALRRAEPADDIVSRIVAAEGDQVRPDEMLPMCILLLVAGFETTVNLIGNAVNALLDHPDQWKKLCADPETMAEKAIEETLRFDPPVQRTYRVALEPLELEGTPVRKGQYVATYIGGANRDPRAWADPGRFDIEREQTADHLAFSSGIHYCVGQPLARLEAVIALRALAQRRPDLRRAGRIRRRASTTIRGPLRLPVRGAGRPR</sequence>
<evidence type="ECO:0000256" key="2">
    <source>
        <dbReference type="RuleBase" id="RU000461"/>
    </source>
</evidence>
<dbReference type="Gene3D" id="1.10.630.10">
    <property type="entry name" value="Cytochrome P450"/>
    <property type="match status" value="1"/>
</dbReference>
<organism evidence="3 4">
    <name type="scientific">Luedemannella helvata</name>
    <dbReference type="NCBI Taxonomy" id="349315"/>
    <lineage>
        <taxon>Bacteria</taxon>
        <taxon>Bacillati</taxon>
        <taxon>Actinomycetota</taxon>
        <taxon>Actinomycetes</taxon>
        <taxon>Micromonosporales</taxon>
        <taxon>Micromonosporaceae</taxon>
        <taxon>Luedemannella</taxon>
    </lineage>
</organism>
<dbReference type="Pfam" id="PF00067">
    <property type="entry name" value="p450"/>
    <property type="match status" value="1"/>
</dbReference>
<gene>
    <name evidence="3" type="ORF">GCM10009681_44320</name>
</gene>
<dbReference type="InterPro" id="IPR017972">
    <property type="entry name" value="Cyt_P450_CS"/>
</dbReference>
<dbReference type="InterPro" id="IPR002397">
    <property type="entry name" value="Cyt_P450_B"/>
</dbReference>
<reference evidence="4" key="1">
    <citation type="journal article" date="2019" name="Int. J. Syst. Evol. Microbiol.">
        <title>The Global Catalogue of Microorganisms (GCM) 10K type strain sequencing project: providing services to taxonomists for standard genome sequencing and annotation.</title>
        <authorList>
            <consortium name="The Broad Institute Genomics Platform"/>
            <consortium name="The Broad Institute Genome Sequencing Center for Infectious Disease"/>
            <person name="Wu L."/>
            <person name="Ma J."/>
        </authorList>
    </citation>
    <scope>NUCLEOTIDE SEQUENCE [LARGE SCALE GENOMIC DNA]</scope>
    <source>
        <strain evidence="4">JCM 13249</strain>
    </source>
</reference>
<proteinExistence type="inferred from homology"/>
<protein>
    <submittedName>
        <fullName evidence="3">Cytochrome P450</fullName>
    </submittedName>
</protein>
<dbReference type="Proteomes" id="UP001500655">
    <property type="component" value="Unassembled WGS sequence"/>
</dbReference>
<dbReference type="RefSeq" id="WP_344085278.1">
    <property type="nucleotide sequence ID" value="NZ_BAAALS010000025.1"/>
</dbReference>
<keyword evidence="2" id="KW-0479">Metal-binding</keyword>
<dbReference type="PRINTS" id="PR00359">
    <property type="entry name" value="BP450"/>
</dbReference>
<dbReference type="PROSITE" id="PS00086">
    <property type="entry name" value="CYTOCHROME_P450"/>
    <property type="match status" value="1"/>
</dbReference>
<keyword evidence="2" id="KW-0349">Heme</keyword>
<evidence type="ECO:0000256" key="1">
    <source>
        <dbReference type="ARBA" id="ARBA00010617"/>
    </source>
</evidence>
<dbReference type="PANTHER" id="PTHR46696">
    <property type="entry name" value="P450, PUTATIVE (EUROFUNG)-RELATED"/>
    <property type="match status" value="1"/>
</dbReference>
<keyword evidence="4" id="KW-1185">Reference proteome</keyword>
<evidence type="ECO:0000313" key="4">
    <source>
        <dbReference type="Proteomes" id="UP001500655"/>
    </source>
</evidence>
<dbReference type="InterPro" id="IPR001128">
    <property type="entry name" value="Cyt_P450"/>
</dbReference>
<comment type="similarity">
    <text evidence="1 2">Belongs to the cytochrome P450 family.</text>
</comment>
<dbReference type="CDD" id="cd20625">
    <property type="entry name" value="CYP164-like"/>
    <property type="match status" value="1"/>
</dbReference>
<name>A0ABP4X5C0_9ACTN</name>
<dbReference type="EMBL" id="BAAALS010000025">
    <property type="protein sequence ID" value="GAA1768295.1"/>
    <property type="molecule type" value="Genomic_DNA"/>
</dbReference>
<keyword evidence="2" id="KW-0503">Monooxygenase</keyword>
<accession>A0ABP4X5C0</accession>
<dbReference type="InterPro" id="IPR036396">
    <property type="entry name" value="Cyt_P450_sf"/>
</dbReference>
<evidence type="ECO:0000313" key="3">
    <source>
        <dbReference type="EMBL" id="GAA1768295.1"/>
    </source>
</evidence>
<dbReference type="PANTHER" id="PTHR46696:SF4">
    <property type="entry name" value="BIOTIN BIOSYNTHESIS CYTOCHROME P450"/>
    <property type="match status" value="1"/>
</dbReference>